<dbReference type="KEGG" id="panc:E2636_14480"/>
<dbReference type="PIRSF" id="PIRSF026426">
    <property type="entry name" value="DUF1499"/>
    <property type="match status" value="1"/>
</dbReference>
<keyword evidence="3" id="KW-1185">Reference proteome</keyword>
<dbReference type="Pfam" id="PF07386">
    <property type="entry name" value="DUF1499"/>
    <property type="match status" value="1"/>
</dbReference>
<protein>
    <submittedName>
        <fullName evidence="2">DUF1499 domain-containing protein</fullName>
    </submittedName>
</protein>
<dbReference type="InterPro" id="IPR010865">
    <property type="entry name" value="DUF1499"/>
</dbReference>
<evidence type="ECO:0000256" key="1">
    <source>
        <dbReference type="SAM" id="MobiDB-lite"/>
    </source>
</evidence>
<dbReference type="OrthoDB" id="9793534at2"/>
<dbReference type="AlphaFoldDB" id="A0A4P7A102"/>
<accession>A0A4P7A102</accession>
<gene>
    <name evidence="2" type="ORF">E2636_14480</name>
</gene>
<name>A0A4P7A102_9BACL</name>
<dbReference type="RefSeq" id="WP_134210836.1">
    <property type="nucleotide sequence ID" value="NZ_CP038015.1"/>
</dbReference>
<evidence type="ECO:0000313" key="2">
    <source>
        <dbReference type="EMBL" id="QBP42284.1"/>
    </source>
</evidence>
<dbReference type="EMBL" id="CP038015">
    <property type="protein sequence ID" value="QBP42284.1"/>
    <property type="molecule type" value="Genomic_DNA"/>
</dbReference>
<dbReference type="PANTHER" id="PTHR34801:SF6">
    <property type="entry name" value="SLL1620 PROTEIN"/>
    <property type="match status" value="1"/>
</dbReference>
<organism evidence="2 3">
    <name type="scientific">Paenisporosarcina antarctica</name>
    <dbReference type="NCBI Taxonomy" id="417367"/>
    <lineage>
        <taxon>Bacteria</taxon>
        <taxon>Bacillati</taxon>
        <taxon>Bacillota</taxon>
        <taxon>Bacilli</taxon>
        <taxon>Bacillales</taxon>
        <taxon>Caryophanaceae</taxon>
        <taxon>Paenisporosarcina</taxon>
    </lineage>
</organism>
<dbReference type="Proteomes" id="UP000294292">
    <property type="component" value="Chromosome"/>
</dbReference>
<proteinExistence type="predicted"/>
<sequence>MKLGVTNGQLKPVEDKPNSVSSQTDIKRNYMEPIPYSGSHAQSQSKIKMIIINMKQMELVEEKANYLHYVETSKVFKFKDDVEFYFDDSKQVTHFRSKSRVGYSDFGVNKKRMQKITDAYKRP</sequence>
<feature type="region of interest" description="Disordered" evidence="1">
    <location>
        <begin position="1"/>
        <end position="24"/>
    </location>
</feature>
<dbReference type="PANTHER" id="PTHR34801">
    <property type="entry name" value="EXPRESSED PROTEIN"/>
    <property type="match status" value="1"/>
</dbReference>
<reference evidence="2 3" key="1">
    <citation type="submission" date="2019-03" db="EMBL/GenBank/DDBJ databases">
        <title>Complete genome sequence of Paenisporosarcina antarctica CGMCC 1.6503T.</title>
        <authorList>
            <person name="Rong J.-C."/>
            <person name="Chi N.-Y."/>
            <person name="Zhang Q.-F."/>
        </authorList>
    </citation>
    <scope>NUCLEOTIDE SEQUENCE [LARGE SCALE GENOMIC DNA]</scope>
    <source>
        <strain evidence="2 3">CGMCC 1.6503</strain>
    </source>
</reference>
<evidence type="ECO:0000313" key="3">
    <source>
        <dbReference type="Proteomes" id="UP000294292"/>
    </source>
</evidence>